<dbReference type="Pfam" id="PF00005">
    <property type="entry name" value="ABC_tran"/>
    <property type="match status" value="1"/>
</dbReference>
<gene>
    <name evidence="3" type="ORF">OBE_00626</name>
</gene>
<reference evidence="3" key="1">
    <citation type="journal article" date="2013" name="Environ. Microbiol.">
        <title>Microbiota from the distal guts of lean and obese adolescents exhibit partial functional redundancy besides clear differences in community structure.</title>
        <authorList>
            <person name="Ferrer M."/>
            <person name="Ruiz A."/>
            <person name="Lanza F."/>
            <person name="Haange S.B."/>
            <person name="Oberbach A."/>
            <person name="Till H."/>
            <person name="Bargiela R."/>
            <person name="Campoy C."/>
            <person name="Segura M.T."/>
            <person name="Richter M."/>
            <person name="von Bergen M."/>
            <person name="Seifert J."/>
            <person name="Suarez A."/>
        </authorList>
    </citation>
    <scope>NUCLEOTIDE SEQUENCE</scope>
</reference>
<feature type="non-terminal residue" evidence="3">
    <location>
        <position position="144"/>
    </location>
</feature>
<dbReference type="InterPro" id="IPR003439">
    <property type="entry name" value="ABC_transporter-like_ATP-bd"/>
</dbReference>
<organism evidence="3">
    <name type="scientific">human gut metagenome</name>
    <dbReference type="NCBI Taxonomy" id="408170"/>
    <lineage>
        <taxon>unclassified sequences</taxon>
        <taxon>metagenomes</taxon>
        <taxon>organismal metagenomes</taxon>
    </lineage>
</organism>
<dbReference type="PANTHER" id="PTHR24220:SF689">
    <property type="entry name" value="LIPOPROTEIN-RELEASING SYSTEM ATP-BINDING PROTEIN LOLD"/>
    <property type="match status" value="1"/>
</dbReference>
<sequence length="144" mass="15819">MIRVTDIHKSFGSLEVLRGVSLEVADREVVSIVGASGAGKTTLLQIIGTLSRPDSGRVEIDGRDPFALGDRDLSRFRNERIGFVFQFHHLLAEFSAFENVCIPGLIGRRPRAEVERRAGELLDLVGLSARRDHKPGQLSGGEQQ</sequence>
<dbReference type="PANTHER" id="PTHR24220">
    <property type="entry name" value="IMPORT ATP-BINDING PROTEIN"/>
    <property type="match status" value="1"/>
</dbReference>
<dbReference type="GO" id="GO:0005886">
    <property type="term" value="C:plasma membrane"/>
    <property type="evidence" value="ECO:0007669"/>
    <property type="project" value="TreeGrafter"/>
</dbReference>
<accession>K1U3S6</accession>
<dbReference type="GO" id="GO:0005524">
    <property type="term" value="F:ATP binding"/>
    <property type="evidence" value="ECO:0007669"/>
    <property type="project" value="UniProtKB-KW"/>
</dbReference>
<dbReference type="SUPFAM" id="SSF52540">
    <property type="entry name" value="P-loop containing nucleoside triphosphate hydrolases"/>
    <property type="match status" value="1"/>
</dbReference>
<protein>
    <submittedName>
        <fullName evidence="3">ABC transporter ATP-binding protein</fullName>
    </submittedName>
</protein>
<keyword evidence="3" id="KW-0547">Nucleotide-binding</keyword>
<evidence type="ECO:0000313" key="3">
    <source>
        <dbReference type="EMBL" id="EKC76888.1"/>
    </source>
</evidence>
<dbReference type="InterPro" id="IPR027417">
    <property type="entry name" value="P-loop_NTPase"/>
</dbReference>
<dbReference type="EMBL" id="AJWZ01000430">
    <property type="protein sequence ID" value="EKC76888.1"/>
    <property type="molecule type" value="Genomic_DNA"/>
</dbReference>
<comment type="similarity">
    <text evidence="1">Belongs to the ABC transporter superfamily.</text>
</comment>
<dbReference type="InterPro" id="IPR015854">
    <property type="entry name" value="ABC_transpr_LolD-like"/>
</dbReference>
<evidence type="ECO:0000259" key="2">
    <source>
        <dbReference type="Pfam" id="PF00005"/>
    </source>
</evidence>
<dbReference type="GO" id="GO:0022857">
    <property type="term" value="F:transmembrane transporter activity"/>
    <property type="evidence" value="ECO:0007669"/>
    <property type="project" value="TreeGrafter"/>
</dbReference>
<comment type="caution">
    <text evidence="3">The sequence shown here is derived from an EMBL/GenBank/DDBJ whole genome shotgun (WGS) entry which is preliminary data.</text>
</comment>
<feature type="domain" description="ABC transporter" evidence="2">
    <location>
        <begin position="17"/>
        <end position="144"/>
    </location>
</feature>
<evidence type="ECO:0000256" key="1">
    <source>
        <dbReference type="ARBA" id="ARBA00005417"/>
    </source>
</evidence>
<keyword evidence="3" id="KW-0067">ATP-binding</keyword>
<dbReference type="AlphaFoldDB" id="K1U3S6"/>
<name>K1U3S6_9ZZZZ</name>
<dbReference type="GO" id="GO:0016887">
    <property type="term" value="F:ATP hydrolysis activity"/>
    <property type="evidence" value="ECO:0007669"/>
    <property type="project" value="InterPro"/>
</dbReference>
<dbReference type="Gene3D" id="3.40.50.300">
    <property type="entry name" value="P-loop containing nucleotide triphosphate hydrolases"/>
    <property type="match status" value="1"/>
</dbReference>
<proteinExistence type="inferred from homology"/>